<dbReference type="EMBL" id="AZGK01000012">
    <property type="protein sequence ID" value="KRM45972.1"/>
    <property type="molecule type" value="Genomic_DNA"/>
</dbReference>
<evidence type="ECO:0000313" key="8">
    <source>
        <dbReference type="Proteomes" id="UP000051957"/>
    </source>
</evidence>
<dbReference type="PANTHER" id="PTHR30290:SF10">
    <property type="entry name" value="PERIPLASMIC OLIGOPEPTIDE-BINDING PROTEIN-RELATED"/>
    <property type="match status" value="1"/>
</dbReference>
<dbReference type="Gene3D" id="3.90.76.10">
    <property type="entry name" value="Dipeptide-binding Protein, Domain 1"/>
    <property type="match status" value="1"/>
</dbReference>
<comment type="caution">
    <text evidence="7">The sequence shown here is derived from an EMBL/GenBank/DDBJ whole genome shotgun (WGS) entry which is preliminary data.</text>
</comment>
<dbReference type="GO" id="GO:0030313">
    <property type="term" value="C:cell envelope"/>
    <property type="evidence" value="ECO:0007669"/>
    <property type="project" value="UniProtKB-SubCell"/>
</dbReference>
<dbReference type="Gene3D" id="3.40.190.10">
    <property type="entry name" value="Periplasmic binding protein-like II"/>
    <property type="match status" value="1"/>
</dbReference>
<reference evidence="7 8" key="1">
    <citation type="journal article" date="2015" name="Genome Announc.">
        <title>Expanding the biotechnology potential of lactobacilli through comparative genomics of 213 strains and associated genera.</title>
        <authorList>
            <person name="Sun Z."/>
            <person name="Harris H.M."/>
            <person name="McCann A."/>
            <person name="Guo C."/>
            <person name="Argimon S."/>
            <person name="Zhang W."/>
            <person name="Yang X."/>
            <person name="Jeffery I.B."/>
            <person name="Cooney J.C."/>
            <person name="Kagawa T.F."/>
            <person name="Liu W."/>
            <person name="Song Y."/>
            <person name="Salvetti E."/>
            <person name="Wrobel A."/>
            <person name="Rasinkangas P."/>
            <person name="Parkhill J."/>
            <person name="Rea M.C."/>
            <person name="O'Sullivan O."/>
            <person name="Ritari J."/>
            <person name="Douillard F.P."/>
            <person name="Paul Ross R."/>
            <person name="Yang R."/>
            <person name="Briner A.E."/>
            <person name="Felis G.E."/>
            <person name="de Vos W.M."/>
            <person name="Barrangou R."/>
            <person name="Klaenhammer T.R."/>
            <person name="Caufield P.W."/>
            <person name="Cui Y."/>
            <person name="Zhang H."/>
            <person name="O'Toole P.W."/>
        </authorList>
    </citation>
    <scope>NUCLEOTIDE SEQUENCE [LARGE SCALE GENOMIC DNA]</scope>
    <source>
        <strain evidence="7 8">DSM 5707</strain>
    </source>
</reference>
<proteinExistence type="inferred from homology"/>
<dbReference type="GO" id="GO:1904680">
    <property type="term" value="F:peptide transmembrane transporter activity"/>
    <property type="evidence" value="ECO:0007669"/>
    <property type="project" value="TreeGrafter"/>
</dbReference>
<evidence type="ECO:0000256" key="4">
    <source>
        <dbReference type="ARBA" id="ARBA00022729"/>
    </source>
</evidence>
<dbReference type="InterPro" id="IPR030678">
    <property type="entry name" value="Peptide/Ni-bd"/>
</dbReference>
<keyword evidence="5" id="KW-0571">Peptide transport</keyword>
<evidence type="ECO:0000256" key="3">
    <source>
        <dbReference type="ARBA" id="ARBA00022448"/>
    </source>
</evidence>
<name>A0A0R1YZA4_9LACO</name>
<dbReference type="PANTHER" id="PTHR30290">
    <property type="entry name" value="PERIPLASMIC BINDING COMPONENT OF ABC TRANSPORTER"/>
    <property type="match status" value="1"/>
</dbReference>
<dbReference type="PATRIC" id="fig|1423784.4.peg.678"/>
<dbReference type="Gene3D" id="3.10.105.10">
    <property type="entry name" value="Dipeptide-binding Protein, Domain 3"/>
    <property type="match status" value="1"/>
</dbReference>
<dbReference type="CDD" id="cd08504">
    <property type="entry name" value="PBP2_OppA"/>
    <property type="match status" value="1"/>
</dbReference>
<dbReference type="GO" id="GO:0042597">
    <property type="term" value="C:periplasmic space"/>
    <property type="evidence" value="ECO:0007669"/>
    <property type="project" value="UniProtKB-ARBA"/>
</dbReference>
<protein>
    <submittedName>
        <fullName evidence="7">ABC transporter, substrate-binding protein, family 5</fullName>
    </submittedName>
</protein>
<comment type="subcellular location">
    <subcellularLocation>
        <location evidence="1">Cell envelope</location>
    </subcellularLocation>
</comment>
<dbReference type="Proteomes" id="UP000051957">
    <property type="component" value="Unassembled WGS sequence"/>
</dbReference>
<evidence type="ECO:0000313" key="7">
    <source>
        <dbReference type="EMBL" id="KRM45972.1"/>
    </source>
</evidence>
<keyword evidence="3" id="KW-0813">Transport</keyword>
<evidence type="ECO:0000259" key="6">
    <source>
        <dbReference type="Pfam" id="PF00496"/>
    </source>
</evidence>
<dbReference type="PIRSF" id="PIRSF002741">
    <property type="entry name" value="MppA"/>
    <property type="match status" value="1"/>
</dbReference>
<comment type="similarity">
    <text evidence="2">Belongs to the bacterial solute-binding protein 5 family.</text>
</comment>
<dbReference type="GO" id="GO:0015833">
    <property type="term" value="P:peptide transport"/>
    <property type="evidence" value="ECO:0007669"/>
    <property type="project" value="UniProtKB-KW"/>
</dbReference>
<accession>A0A0R1YZA4</accession>
<dbReference type="PROSITE" id="PS51257">
    <property type="entry name" value="PROKAR_LIPOPROTEIN"/>
    <property type="match status" value="1"/>
</dbReference>
<evidence type="ECO:0000256" key="5">
    <source>
        <dbReference type="ARBA" id="ARBA00022856"/>
    </source>
</evidence>
<keyword evidence="5" id="KW-0653">Protein transport</keyword>
<sequence>MSVQKIGVLNMKKKLWMSLPILLVSLVLTGCSGNGNKSSSDSKEARVMEQADISALDPSLITDVGALETVNNSQEGLYRMKSSTEVEPGIAKDIVNPSNNGKTYTFKLRPGLKWSNGDPLTAQDFVYAWRRTVAPSTKSPVAYMYLVIKNASQIEKGKMSPSKLGIKAINKTTLQVNLSRATPYFKYLCAGVPFLPQNKKTVEKYGKAYGTSSTRMVYDGPFVVQGWSPSTETWTLKKNPNYWDKNKVKLNKVKFVVTKNPQTALSLYTSGKLDNITLAGQQASQEKNNKGYLSYPSGEIDYIAYNFRNKALRNINIRKAISLTINRKSLVNNVLKNGAKVPTGIAPSDIAKNPSNGKDFAEENTVKQSTEFNPKLAQKYWKKGMSQLKAKKLSLKLVCYDVDSFRNTAEYVQSSAQKYLKGLSININVQPKVQAITTMQSKKGYDLGFSNWIASFPDLSEFFQLLDTGNANNAGNYSNSRFDYYYAQANGKDSMNPQKRYNDFLKAEEIASKDQAVIDINQGQTVRLNNPKLKGVAYAAAQGITLKNAYMTNK</sequence>
<dbReference type="Pfam" id="PF00496">
    <property type="entry name" value="SBP_bac_5"/>
    <property type="match status" value="1"/>
</dbReference>
<dbReference type="AlphaFoldDB" id="A0A0R1YZA4"/>
<evidence type="ECO:0000256" key="2">
    <source>
        <dbReference type="ARBA" id="ARBA00005695"/>
    </source>
</evidence>
<dbReference type="InterPro" id="IPR000914">
    <property type="entry name" value="SBP_5_dom"/>
</dbReference>
<evidence type="ECO:0000256" key="1">
    <source>
        <dbReference type="ARBA" id="ARBA00004196"/>
    </source>
</evidence>
<feature type="domain" description="Solute-binding protein family 5" evidence="6">
    <location>
        <begin position="85"/>
        <end position="472"/>
    </location>
</feature>
<organism evidence="7 8">
    <name type="scientific">Lentilactobacillus parabuchneri DSM 5707 = NBRC 107865</name>
    <dbReference type="NCBI Taxonomy" id="1423784"/>
    <lineage>
        <taxon>Bacteria</taxon>
        <taxon>Bacillati</taxon>
        <taxon>Bacillota</taxon>
        <taxon>Bacilli</taxon>
        <taxon>Lactobacillales</taxon>
        <taxon>Lactobacillaceae</taxon>
        <taxon>Lentilactobacillus</taxon>
    </lineage>
</organism>
<dbReference type="GO" id="GO:0043190">
    <property type="term" value="C:ATP-binding cassette (ABC) transporter complex"/>
    <property type="evidence" value="ECO:0007669"/>
    <property type="project" value="InterPro"/>
</dbReference>
<dbReference type="FunFam" id="3.90.76.10:FF:000001">
    <property type="entry name" value="Oligopeptide ABC transporter substrate-binding protein"/>
    <property type="match status" value="1"/>
</dbReference>
<dbReference type="SUPFAM" id="SSF53850">
    <property type="entry name" value="Periplasmic binding protein-like II"/>
    <property type="match status" value="1"/>
</dbReference>
<dbReference type="InterPro" id="IPR039424">
    <property type="entry name" value="SBP_5"/>
</dbReference>
<gene>
    <name evidence="7" type="ORF">FC51_GL000677</name>
</gene>
<keyword evidence="4" id="KW-0732">Signal</keyword>